<dbReference type="AlphaFoldDB" id="A0A0L6VQ06"/>
<evidence type="ECO:0000313" key="2">
    <source>
        <dbReference type="Proteomes" id="UP000037035"/>
    </source>
</evidence>
<keyword evidence="2" id="KW-1185">Reference proteome</keyword>
<organism evidence="1 2">
    <name type="scientific">Puccinia sorghi</name>
    <dbReference type="NCBI Taxonomy" id="27349"/>
    <lineage>
        <taxon>Eukaryota</taxon>
        <taxon>Fungi</taxon>
        <taxon>Dikarya</taxon>
        <taxon>Basidiomycota</taxon>
        <taxon>Pucciniomycotina</taxon>
        <taxon>Pucciniomycetes</taxon>
        <taxon>Pucciniales</taxon>
        <taxon>Pucciniaceae</taxon>
        <taxon>Puccinia</taxon>
    </lineage>
</organism>
<evidence type="ECO:0000313" key="1">
    <source>
        <dbReference type="EMBL" id="KNZ62783.1"/>
    </source>
</evidence>
<proteinExistence type="predicted"/>
<dbReference type="EMBL" id="LAVV01002493">
    <property type="protein sequence ID" value="KNZ62783.1"/>
    <property type="molecule type" value="Genomic_DNA"/>
</dbReference>
<reference evidence="1 2" key="1">
    <citation type="submission" date="2015-08" db="EMBL/GenBank/DDBJ databases">
        <title>Next Generation Sequencing and Analysis of the Genome of Puccinia sorghi L Schw, the Causal Agent of Maize Common Rust.</title>
        <authorList>
            <person name="Rochi L."/>
            <person name="Burguener G."/>
            <person name="Darino M."/>
            <person name="Turjanski A."/>
            <person name="Kreff E."/>
            <person name="Dieguez M.J."/>
            <person name="Sacco F."/>
        </authorList>
    </citation>
    <scope>NUCLEOTIDE SEQUENCE [LARGE SCALE GENOMIC DNA]</scope>
    <source>
        <strain evidence="1 2">RO10H11247</strain>
    </source>
</reference>
<dbReference type="Proteomes" id="UP000037035">
    <property type="component" value="Unassembled WGS sequence"/>
</dbReference>
<name>A0A0L6VQ06_9BASI</name>
<sequence>MEEILNIERRCKECARMNLECGSSTASRGSQMKCEACRHQKVSCRFPNGFPIKF</sequence>
<dbReference type="OrthoDB" id="10663943at2759"/>
<protein>
    <submittedName>
        <fullName evidence="1">Uncharacterized protein</fullName>
    </submittedName>
</protein>
<accession>A0A0L6VQ06</accession>
<gene>
    <name evidence="1" type="ORF">VP01_12244g1</name>
</gene>
<comment type="caution">
    <text evidence="1">The sequence shown here is derived from an EMBL/GenBank/DDBJ whole genome shotgun (WGS) entry which is preliminary data.</text>
</comment>
<dbReference type="VEuPathDB" id="FungiDB:VP01_12244g1"/>